<dbReference type="Ensembl" id="ENSEBUT00000013604.1">
    <property type="protein sequence ID" value="ENSEBUP00000013028.1"/>
    <property type="gene ID" value="ENSEBUG00000008247.1"/>
</dbReference>
<dbReference type="PROSITE" id="PS50942">
    <property type="entry name" value="ENTH"/>
    <property type="match status" value="1"/>
</dbReference>
<dbReference type="Gene3D" id="1.25.40.90">
    <property type="match status" value="1"/>
</dbReference>
<reference evidence="3" key="2">
    <citation type="submission" date="2025-09" db="UniProtKB">
        <authorList>
            <consortium name="Ensembl"/>
        </authorList>
    </citation>
    <scope>IDENTIFICATION</scope>
</reference>
<evidence type="ECO:0000313" key="4">
    <source>
        <dbReference type="Proteomes" id="UP000694388"/>
    </source>
</evidence>
<dbReference type="GO" id="GO:0006897">
    <property type="term" value="P:endocytosis"/>
    <property type="evidence" value="ECO:0007669"/>
    <property type="project" value="TreeGrafter"/>
</dbReference>
<proteinExistence type="predicted"/>
<dbReference type="GeneTree" id="ENSGT00940000155650"/>
<evidence type="ECO:0000256" key="1">
    <source>
        <dbReference type="SAM" id="MobiDB-lite"/>
    </source>
</evidence>
<dbReference type="PANTHER" id="PTHR12276:SF45">
    <property type="entry name" value="CLATHRIN INTERACTOR 1"/>
    <property type="match status" value="1"/>
</dbReference>
<evidence type="ECO:0000313" key="3">
    <source>
        <dbReference type="Ensembl" id="ENSEBUP00000013028.1"/>
    </source>
</evidence>
<name>A0A8C4QCL5_EPTBU</name>
<dbReference type="FunFam" id="1.25.40.90:FF:000006">
    <property type="entry name" value="Clathrin interactor 1"/>
    <property type="match status" value="1"/>
</dbReference>
<keyword evidence="4" id="KW-1185">Reference proteome</keyword>
<organism evidence="3 4">
    <name type="scientific">Eptatretus burgeri</name>
    <name type="common">Inshore hagfish</name>
    <dbReference type="NCBI Taxonomy" id="7764"/>
    <lineage>
        <taxon>Eukaryota</taxon>
        <taxon>Metazoa</taxon>
        <taxon>Chordata</taxon>
        <taxon>Craniata</taxon>
        <taxon>Vertebrata</taxon>
        <taxon>Cyclostomata</taxon>
        <taxon>Myxini</taxon>
        <taxon>Myxiniformes</taxon>
        <taxon>Myxinidae</taxon>
        <taxon>Eptatretinae</taxon>
        <taxon>Eptatretus</taxon>
    </lineage>
</organism>
<sequence>MRKNSNVFKVNIGQRTNVVMNYSEMEAKVREATSEEPWGPSGQLMSEIAKATFKFEQFPEVMNMLWSRMLKDNKKSWRRVYKSLLLLSYLVRSGSERVVTSTREHIFDLRSLEHYQFVDEGGKDRGENVRQRVRDLLVIVTDDEALREERKTARRAQYKYIGVAGATSSTPYDDRYGPTPRNQWDEDWVSGGGIGGTVAITEKLGELGDRIGSTIDDTINRFRRRERDTTMESDSDDGEDPATGGKITGINSYQDEDDYAGNAKKKGSRLTGSVTTKTSPTLAGPISTETTTKTPGSARPDMDPNSMCTVGEETGNDEVQNMDLLIDTSDRIPSTTDSFTDFSEFSSRTTPVQTFASSSSAFNNEDFGAWNSFEHVDPDLVPTPAPTMLSGSQSQPLQPKPAQNVPGTWSESNINISLDSLSLGIQASAPAPSMNSLIHGTDVMTLHPVLVPQAFLPSPLITSPTGNFPTIHGMAPSMFGMPTQGVPIRGNIMNQRFLLESMDLSRNDWYVAKIIREHRWNL</sequence>
<protein>
    <submittedName>
        <fullName evidence="3">Clathrin interactor 1a</fullName>
    </submittedName>
</protein>
<dbReference type="GO" id="GO:0030125">
    <property type="term" value="C:clathrin vesicle coat"/>
    <property type="evidence" value="ECO:0007669"/>
    <property type="project" value="TreeGrafter"/>
</dbReference>
<dbReference type="InterPro" id="IPR008942">
    <property type="entry name" value="ENTH_VHS"/>
</dbReference>
<feature type="region of interest" description="Disordered" evidence="1">
    <location>
        <begin position="221"/>
        <end position="304"/>
    </location>
</feature>
<dbReference type="GO" id="GO:0005886">
    <property type="term" value="C:plasma membrane"/>
    <property type="evidence" value="ECO:0007669"/>
    <property type="project" value="TreeGrafter"/>
</dbReference>
<accession>A0A8C4QCL5</accession>
<dbReference type="SMART" id="SM00273">
    <property type="entry name" value="ENTH"/>
    <property type="match status" value="1"/>
</dbReference>
<reference evidence="3" key="1">
    <citation type="submission" date="2025-08" db="UniProtKB">
        <authorList>
            <consortium name="Ensembl"/>
        </authorList>
    </citation>
    <scope>IDENTIFICATION</scope>
</reference>
<feature type="compositionally biased region" description="Polar residues" evidence="1">
    <location>
        <begin position="270"/>
        <end position="295"/>
    </location>
</feature>
<evidence type="ECO:0000259" key="2">
    <source>
        <dbReference type="PROSITE" id="PS50942"/>
    </source>
</evidence>
<dbReference type="InterPro" id="IPR013809">
    <property type="entry name" value="ENTH"/>
</dbReference>
<dbReference type="GO" id="GO:0005543">
    <property type="term" value="F:phospholipid binding"/>
    <property type="evidence" value="ECO:0007669"/>
    <property type="project" value="TreeGrafter"/>
</dbReference>
<dbReference type="SUPFAM" id="SSF48464">
    <property type="entry name" value="ENTH/VHS domain"/>
    <property type="match status" value="1"/>
</dbReference>
<dbReference type="PANTHER" id="PTHR12276">
    <property type="entry name" value="EPSIN/ENT-RELATED"/>
    <property type="match status" value="1"/>
</dbReference>
<feature type="compositionally biased region" description="Acidic residues" evidence="1">
    <location>
        <begin position="231"/>
        <end position="240"/>
    </location>
</feature>
<dbReference type="GO" id="GO:0030276">
    <property type="term" value="F:clathrin binding"/>
    <property type="evidence" value="ECO:0007669"/>
    <property type="project" value="TreeGrafter"/>
</dbReference>
<dbReference type="GO" id="GO:0005768">
    <property type="term" value="C:endosome"/>
    <property type="evidence" value="ECO:0007669"/>
    <property type="project" value="TreeGrafter"/>
</dbReference>
<dbReference type="AlphaFoldDB" id="A0A8C4QCL5"/>
<dbReference type="Proteomes" id="UP000694388">
    <property type="component" value="Unplaced"/>
</dbReference>
<feature type="domain" description="ENTH" evidence="2">
    <location>
        <begin position="17"/>
        <end position="150"/>
    </location>
</feature>
<dbReference type="Pfam" id="PF01417">
    <property type="entry name" value="ENTH"/>
    <property type="match status" value="1"/>
</dbReference>